<dbReference type="SUPFAM" id="SSF53850">
    <property type="entry name" value="Periplasmic binding protein-like II"/>
    <property type="match status" value="1"/>
</dbReference>
<evidence type="ECO:0000313" key="6">
    <source>
        <dbReference type="EMBL" id="MUG25075.1"/>
    </source>
</evidence>
<dbReference type="InterPro" id="IPR050490">
    <property type="entry name" value="Bact_solute-bd_prot1"/>
</dbReference>
<gene>
    <name evidence="6" type="ORF">GNQ08_22160</name>
</gene>
<evidence type="ECO:0000256" key="2">
    <source>
        <dbReference type="ARBA" id="ARBA00022729"/>
    </source>
</evidence>
<dbReference type="EMBL" id="WNZZ01000021">
    <property type="protein sequence ID" value="MUG25075.1"/>
    <property type="molecule type" value="Genomic_DNA"/>
</dbReference>
<comment type="caution">
    <text evidence="6">The sequence shown here is derived from an EMBL/GenBank/DDBJ whole genome shotgun (WGS) entry which is preliminary data.</text>
</comment>
<organism evidence="6 7">
    <name type="scientific">Paenibacillus macerans</name>
    <name type="common">Bacillus macerans</name>
    <dbReference type="NCBI Taxonomy" id="44252"/>
    <lineage>
        <taxon>Bacteria</taxon>
        <taxon>Bacillati</taxon>
        <taxon>Bacillota</taxon>
        <taxon>Bacilli</taxon>
        <taxon>Bacillales</taxon>
        <taxon>Paenibacillaceae</taxon>
        <taxon>Paenibacillus</taxon>
    </lineage>
</organism>
<keyword evidence="5" id="KW-0449">Lipoprotein</keyword>
<dbReference type="Pfam" id="PF01547">
    <property type="entry name" value="SBP_bac_1"/>
    <property type="match status" value="1"/>
</dbReference>
<keyword evidence="2" id="KW-0732">Signal</keyword>
<evidence type="ECO:0000313" key="7">
    <source>
        <dbReference type="Proteomes" id="UP000442469"/>
    </source>
</evidence>
<protein>
    <submittedName>
        <fullName evidence="6">Extracellular solute-binding protein</fullName>
    </submittedName>
</protein>
<sequence length="433" mass="47022">MSLALTFVLTLSACSGNGGGSGNQAGGEGGGQAGGSGGKVEVRLTTWAGADEAKELQTILDELNEKSATYKIVQDSNPAEYDTRLITQLTGDSGPDLFWINAQRAAQFAAEGAMLDIAERLKGSSHDAAKLDDYYEASLGPFTHDGKIYGLPWIQQPVMLYANKALFDEAGASYPDKTWTWDQFIDAATKLTKDKTGKHPGEAGFDEKSVVQWGFTLNGWPPSQMFVWQNGGEVLTEDGKSPIDSKEATAAYKFYADLVNGPLTPSQQIIRDRGFDKMFRDGQVAMFMGGAADDLDSTVAGVQAFMVPAGRSGIHATFGDILGMGINAKTKHPDAAFDALLDLTDAIHHWKIMPPRKSLADLKTLQELHPEKAHSLEAIIASMEYARPYRYSAKYPEWDNVYSTQLMDPLINGGDDPEKLIPQVKPLLENAMK</sequence>
<evidence type="ECO:0000256" key="1">
    <source>
        <dbReference type="ARBA" id="ARBA00022475"/>
    </source>
</evidence>
<keyword evidence="4" id="KW-0564">Palmitate</keyword>
<dbReference type="PANTHER" id="PTHR43649">
    <property type="entry name" value="ARABINOSE-BINDING PROTEIN-RELATED"/>
    <property type="match status" value="1"/>
</dbReference>
<dbReference type="CDD" id="cd13585">
    <property type="entry name" value="PBP2_TMBP_like"/>
    <property type="match status" value="1"/>
</dbReference>
<dbReference type="Proteomes" id="UP000442469">
    <property type="component" value="Unassembled WGS sequence"/>
</dbReference>
<evidence type="ECO:0000256" key="4">
    <source>
        <dbReference type="ARBA" id="ARBA00023139"/>
    </source>
</evidence>
<keyword evidence="3" id="KW-0472">Membrane</keyword>
<evidence type="ECO:0000256" key="5">
    <source>
        <dbReference type="ARBA" id="ARBA00023288"/>
    </source>
</evidence>
<dbReference type="Gene3D" id="3.40.190.10">
    <property type="entry name" value="Periplasmic binding protein-like II"/>
    <property type="match status" value="1"/>
</dbReference>
<keyword evidence="1" id="KW-1003">Cell membrane</keyword>
<evidence type="ECO:0000256" key="3">
    <source>
        <dbReference type="ARBA" id="ARBA00023136"/>
    </source>
</evidence>
<name>A0A6N8EZG9_PAEMA</name>
<dbReference type="PANTHER" id="PTHR43649:SF33">
    <property type="entry name" value="POLYGALACTURONAN_RHAMNOGALACTURONAN-BINDING PROTEIN YTCQ"/>
    <property type="match status" value="1"/>
</dbReference>
<dbReference type="AlphaFoldDB" id="A0A6N8EZG9"/>
<reference evidence="6 7" key="1">
    <citation type="submission" date="2019-11" db="EMBL/GenBank/DDBJ databases">
        <title>Draft genome sequences of five Paenibacillus species of dairy origin.</title>
        <authorList>
            <person name="Olajide A.M."/>
            <person name="Chen S."/>
            <person name="Lapointe G."/>
        </authorList>
    </citation>
    <scope>NUCLEOTIDE SEQUENCE [LARGE SCALE GENOMIC DNA]</scope>
    <source>
        <strain evidence="6 7">3CT49</strain>
    </source>
</reference>
<proteinExistence type="predicted"/>
<dbReference type="InterPro" id="IPR006059">
    <property type="entry name" value="SBP"/>
</dbReference>
<accession>A0A6N8EZG9</accession>